<keyword evidence="1" id="KW-0597">Phosphoprotein</keyword>
<organism evidence="7 8">
    <name type="scientific">Alteromonas gilva</name>
    <dbReference type="NCBI Taxonomy" id="2987522"/>
    <lineage>
        <taxon>Bacteria</taxon>
        <taxon>Pseudomonadati</taxon>
        <taxon>Pseudomonadota</taxon>
        <taxon>Gammaproteobacteria</taxon>
        <taxon>Alteromonadales</taxon>
        <taxon>Alteromonadaceae</taxon>
        <taxon>Alteromonas/Salinimonas group</taxon>
        <taxon>Alteromonas</taxon>
    </lineage>
</organism>
<dbReference type="Pfam" id="PF00563">
    <property type="entry name" value="EAL"/>
    <property type="match status" value="1"/>
</dbReference>
<dbReference type="InterPro" id="IPR052155">
    <property type="entry name" value="Biofilm_reg_signaling"/>
</dbReference>
<evidence type="ECO:0000259" key="5">
    <source>
        <dbReference type="PROSITE" id="PS50883"/>
    </source>
</evidence>
<proteinExistence type="predicted"/>
<dbReference type="PROSITE" id="PS50110">
    <property type="entry name" value="RESPONSE_REGULATORY"/>
    <property type="match status" value="1"/>
</dbReference>
<dbReference type="CDD" id="cd01948">
    <property type="entry name" value="EAL"/>
    <property type="match status" value="1"/>
</dbReference>
<feature type="domain" description="GGDEF" evidence="6">
    <location>
        <begin position="306"/>
        <end position="439"/>
    </location>
</feature>
<feature type="domain" description="Response regulatory" evidence="2">
    <location>
        <begin position="9"/>
        <end position="124"/>
    </location>
</feature>
<dbReference type="InterPro" id="IPR035965">
    <property type="entry name" value="PAS-like_dom_sf"/>
</dbReference>
<dbReference type="EMBL" id="JAQQXP010000001">
    <property type="protein sequence ID" value="MDC8830774.1"/>
    <property type="molecule type" value="Genomic_DNA"/>
</dbReference>
<dbReference type="InterPro" id="IPR029787">
    <property type="entry name" value="Nucleotide_cyclase"/>
</dbReference>
<feature type="modified residue" description="4-aspartylphosphate" evidence="1">
    <location>
        <position position="57"/>
    </location>
</feature>
<dbReference type="NCBIfam" id="TIGR00254">
    <property type="entry name" value="GGDEF"/>
    <property type="match status" value="1"/>
</dbReference>
<dbReference type="Proteomes" id="UP001218788">
    <property type="component" value="Unassembled WGS sequence"/>
</dbReference>
<accession>A0ABT5L174</accession>
<reference evidence="7 8" key="1">
    <citation type="submission" date="2022-10" db="EMBL/GenBank/DDBJ databases">
        <title>Alteromonas sp. chi3 Genome sequencing.</title>
        <authorList>
            <person name="Park S."/>
        </authorList>
    </citation>
    <scope>NUCLEOTIDE SEQUENCE [LARGE SCALE GENOMIC DNA]</scope>
    <source>
        <strain evidence="8">chi3</strain>
    </source>
</reference>
<dbReference type="NCBIfam" id="TIGR00229">
    <property type="entry name" value="sensory_box"/>
    <property type="match status" value="1"/>
</dbReference>
<dbReference type="SMART" id="SM00052">
    <property type="entry name" value="EAL"/>
    <property type="match status" value="1"/>
</dbReference>
<dbReference type="InterPro" id="IPR043128">
    <property type="entry name" value="Rev_trsase/Diguanyl_cyclase"/>
</dbReference>
<name>A0ABT5L174_9ALTE</name>
<dbReference type="SUPFAM" id="SSF55073">
    <property type="entry name" value="Nucleotide cyclase"/>
    <property type="match status" value="1"/>
</dbReference>
<comment type="caution">
    <text evidence="7">The sequence shown here is derived from an EMBL/GenBank/DDBJ whole genome shotgun (WGS) entry which is preliminary data.</text>
</comment>
<dbReference type="SUPFAM" id="SSF55785">
    <property type="entry name" value="PYP-like sensor domain (PAS domain)"/>
    <property type="match status" value="1"/>
</dbReference>
<dbReference type="SMART" id="SM00091">
    <property type="entry name" value="PAS"/>
    <property type="match status" value="1"/>
</dbReference>
<dbReference type="InterPro" id="IPR000014">
    <property type="entry name" value="PAS"/>
</dbReference>
<dbReference type="SUPFAM" id="SSF141868">
    <property type="entry name" value="EAL domain-like"/>
    <property type="match status" value="1"/>
</dbReference>
<dbReference type="InterPro" id="IPR000700">
    <property type="entry name" value="PAS-assoc_C"/>
</dbReference>
<dbReference type="Pfam" id="PF00989">
    <property type="entry name" value="PAS"/>
    <property type="match status" value="1"/>
</dbReference>
<gene>
    <name evidence="7" type="ORF">OIK42_08375</name>
</gene>
<dbReference type="RefSeq" id="WP_273639692.1">
    <property type="nucleotide sequence ID" value="NZ_JAQQXP010000001.1"/>
</dbReference>
<dbReference type="SMART" id="SM00448">
    <property type="entry name" value="REC"/>
    <property type="match status" value="1"/>
</dbReference>
<dbReference type="SUPFAM" id="SSF52172">
    <property type="entry name" value="CheY-like"/>
    <property type="match status" value="1"/>
</dbReference>
<dbReference type="Pfam" id="PF00990">
    <property type="entry name" value="GGDEF"/>
    <property type="match status" value="1"/>
</dbReference>
<dbReference type="InterPro" id="IPR013767">
    <property type="entry name" value="PAS_fold"/>
</dbReference>
<dbReference type="PANTHER" id="PTHR44757:SF2">
    <property type="entry name" value="BIOFILM ARCHITECTURE MAINTENANCE PROTEIN MBAA"/>
    <property type="match status" value="1"/>
</dbReference>
<dbReference type="InterPro" id="IPR011006">
    <property type="entry name" value="CheY-like_superfamily"/>
</dbReference>
<sequence length="701" mass="77516">MKLDFNKGLILAVDDQAADLLIVEHALSDYYTVVTTTSPEKALSLARELTPDIILLDIEMPEMDGFTLCKALQAIPALSGSTFMFITSHSDVTFETRALSLGAADFISKPINLDICRLRVKSQMTIKQQASSLHQAYSILHREKMHLSTILQSIGDAVIATDINEVITFINPVAQRLTGWCQKEAVGQKLTDVMVLRDASSGETMINPLIVALEQKRTVAMALNAEIVSKDGNCYRVEDSASPILDMEGNHIIGGVIVFQDVTDAIAMTTKMTHLTNHDQLTGLPNRILLYDRMLQAINNISHTDRMVTALLIDLDNFKYINDSLGHHVGDAIIQQVAKRLEGVCDPYTTVSRIGGDEFVVLLSDCSSMGYINTIASSVIETVNAPVAVDGDVHRLSISMGVSIYPTDARSPEEMLRHADTAMYKVKSEGKNHFSFFADELSEDLKERVNVEKMLHHSLDADALLVYFQPKYSLIDGHLTGMEALVRMKRCDGSIMTPYHFIPVAEESGLIIRLGKQVLDKSCKQAKAWFDAGKPVKVAVNIGASQFNEFGFTKTVADTLYKYDLSPEWLELEITESALIQNINSAKKAIMSLQRLGVSIALDDFGTGYSSLSYLRSFNFDVLKIDRSFILDIDSDEQAVRIVKAIIDLADSLRLEVVCEGIETQAQLVALQTMGCEQGQGFYFAKPQPAEALESAWEARY</sequence>
<dbReference type="Gene3D" id="3.30.450.20">
    <property type="entry name" value="PAS domain"/>
    <property type="match status" value="1"/>
</dbReference>
<dbReference type="InterPro" id="IPR001633">
    <property type="entry name" value="EAL_dom"/>
</dbReference>
<evidence type="ECO:0000259" key="4">
    <source>
        <dbReference type="PROSITE" id="PS50113"/>
    </source>
</evidence>
<evidence type="ECO:0000259" key="3">
    <source>
        <dbReference type="PROSITE" id="PS50112"/>
    </source>
</evidence>
<feature type="domain" description="PAS" evidence="3">
    <location>
        <begin position="143"/>
        <end position="216"/>
    </location>
</feature>
<dbReference type="InterPro" id="IPR035919">
    <property type="entry name" value="EAL_sf"/>
</dbReference>
<feature type="domain" description="EAL" evidence="5">
    <location>
        <begin position="448"/>
        <end position="701"/>
    </location>
</feature>
<evidence type="ECO:0000313" key="7">
    <source>
        <dbReference type="EMBL" id="MDC8830774.1"/>
    </source>
</evidence>
<dbReference type="PANTHER" id="PTHR44757">
    <property type="entry name" value="DIGUANYLATE CYCLASE DGCP"/>
    <property type="match status" value="1"/>
</dbReference>
<dbReference type="InterPro" id="IPR001789">
    <property type="entry name" value="Sig_transdc_resp-reg_receiver"/>
</dbReference>
<dbReference type="Gene3D" id="3.40.50.2300">
    <property type="match status" value="1"/>
</dbReference>
<keyword evidence="8" id="KW-1185">Reference proteome</keyword>
<dbReference type="SMART" id="SM00267">
    <property type="entry name" value="GGDEF"/>
    <property type="match status" value="1"/>
</dbReference>
<dbReference type="PROSITE" id="PS50113">
    <property type="entry name" value="PAC"/>
    <property type="match status" value="1"/>
</dbReference>
<dbReference type="PROSITE" id="PS50887">
    <property type="entry name" value="GGDEF"/>
    <property type="match status" value="1"/>
</dbReference>
<dbReference type="PROSITE" id="PS50112">
    <property type="entry name" value="PAS"/>
    <property type="match status" value="1"/>
</dbReference>
<dbReference type="Pfam" id="PF00072">
    <property type="entry name" value="Response_reg"/>
    <property type="match status" value="1"/>
</dbReference>
<dbReference type="CDD" id="cd01949">
    <property type="entry name" value="GGDEF"/>
    <property type="match status" value="1"/>
</dbReference>
<dbReference type="Gene3D" id="3.20.20.450">
    <property type="entry name" value="EAL domain"/>
    <property type="match status" value="1"/>
</dbReference>
<dbReference type="PROSITE" id="PS50883">
    <property type="entry name" value="EAL"/>
    <property type="match status" value="1"/>
</dbReference>
<dbReference type="CDD" id="cd00130">
    <property type="entry name" value="PAS"/>
    <property type="match status" value="1"/>
</dbReference>
<evidence type="ECO:0000259" key="6">
    <source>
        <dbReference type="PROSITE" id="PS50887"/>
    </source>
</evidence>
<dbReference type="Gene3D" id="3.30.70.270">
    <property type="match status" value="1"/>
</dbReference>
<evidence type="ECO:0000313" key="8">
    <source>
        <dbReference type="Proteomes" id="UP001218788"/>
    </source>
</evidence>
<evidence type="ECO:0000259" key="2">
    <source>
        <dbReference type="PROSITE" id="PS50110"/>
    </source>
</evidence>
<feature type="domain" description="PAC" evidence="4">
    <location>
        <begin position="221"/>
        <end position="274"/>
    </location>
</feature>
<evidence type="ECO:0000256" key="1">
    <source>
        <dbReference type="PROSITE-ProRule" id="PRU00169"/>
    </source>
</evidence>
<protein>
    <submittedName>
        <fullName evidence="7">EAL domain-containing protein</fullName>
    </submittedName>
</protein>
<dbReference type="InterPro" id="IPR000160">
    <property type="entry name" value="GGDEF_dom"/>
</dbReference>